<evidence type="ECO:0000259" key="2">
    <source>
        <dbReference type="Pfam" id="PF00583"/>
    </source>
</evidence>
<dbReference type="Gene3D" id="3.40.630.30">
    <property type="match status" value="1"/>
</dbReference>
<gene>
    <name evidence="3" type="ORF">B0T17DRAFT_636873</name>
</gene>
<feature type="region of interest" description="Disordered" evidence="1">
    <location>
        <begin position="1"/>
        <end position="54"/>
    </location>
</feature>
<dbReference type="AlphaFoldDB" id="A0AA39XB05"/>
<feature type="compositionally biased region" description="Polar residues" evidence="1">
    <location>
        <begin position="276"/>
        <end position="289"/>
    </location>
</feature>
<dbReference type="CDD" id="cd04301">
    <property type="entry name" value="NAT_SF"/>
    <property type="match status" value="1"/>
</dbReference>
<feature type="region of interest" description="Disordered" evidence="1">
    <location>
        <begin position="100"/>
        <end position="137"/>
    </location>
</feature>
<keyword evidence="4" id="KW-1185">Reference proteome</keyword>
<feature type="region of interest" description="Disordered" evidence="1">
    <location>
        <begin position="269"/>
        <end position="318"/>
    </location>
</feature>
<dbReference type="SUPFAM" id="SSF55729">
    <property type="entry name" value="Acyl-CoA N-acyltransferases (Nat)"/>
    <property type="match status" value="1"/>
</dbReference>
<feature type="compositionally biased region" description="Basic and acidic residues" evidence="1">
    <location>
        <begin position="441"/>
        <end position="458"/>
    </location>
</feature>
<organism evidence="3 4">
    <name type="scientific">Bombardia bombarda</name>
    <dbReference type="NCBI Taxonomy" id="252184"/>
    <lineage>
        <taxon>Eukaryota</taxon>
        <taxon>Fungi</taxon>
        <taxon>Dikarya</taxon>
        <taxon>Ascomycota</taxon>
        <taxon>Pezizomycotina</taxon>
        <taxon>Sordariomycetes</taxon>
        <taxon>Sordariomycetidae</taxon>
        <taxon>Sordariales</taxon>
        <taxon>Lasiosphaeriaceae</taxon>
        <taxon>Bombardia</taxon>
    </lineage>
</organism>
<feature type="compositionally biased region" description="Polar residues" evidence="1">
    <location>
        <begin position="308"/>
        <end position="318"/>
    </location>
</feature>
<feature type="compositionally biased region" description="Polar residues" evidence="1">
    <location>
        <begin position="102"/>
        <end position="114"/>
    </location>
</feature>
<name>A0AA39XB05_9PEZI</name>
<reference evidence="3" key="1">
    <citation type="submission" date="2023-06" db="EMBL/GenBank/DDBJ databases">
        <title>Genome-scale phylogeny and comparative genomics of the fungal order Sordariales.</title>
        <authorList>
            <consortium name="Lawrence Berkeley National Laboratory"/>
            <person name="Hensen N."/>
            <person name="Bonometti L."/>
            <person name="Westerberg I."/>
            <person name="Brannstrom I.O."/>
            <person name="Guillou S."/>
            <person name="Cros-Aarteil S."/>
            <person name="Calhoun S."/>
            <person name="Haridas S."/>
            <person name="Kuo A."/>
            <person name="Mondo S."/>
            <person name="Pangilinan J."/>
            <person name="Riley R."/>
            <person name="LaButti K."/>
            <person name="Andreopoulos B."/>
            <person name="Lipzen A."/>
            <person name="Chen C."/>
            <person name="Yanf M."/>
            <person name="Daum C."/>
            <person name="Ng V."/>
            <person name="Clum A."/>
            <person name="Steindorff A."/>
            <person name="Ohm R."/>
            <person name="Martin F."/>
            <person name="Silar P."/>
            <person name="Natvig D."/>
            <person name="Lalanne C."/>
            <person name="Gautier V."/>
            <person name="Ament-velasquez S.L."/>
            <person name="Kruys A."/>
            <person name="Hutchinson M.I."/>
            <person name="Powell A.J."/>
            <person name="Barry K."/>
            <person name="Miller A.N."/>
            <person name="Grigoriev I.V."/>
            <person name="Debuchy R."/>
            <person name="Gladieux P."/>
            <person name="Thoren M.H."/>
            <person name="Johannesson H."/>
        </authorList>
    </citation>
    <scope>NUCLEOTIDE SEQUENCE</scope>
    <source>
        <strain evidence="3">SMH3391-2</strain>
    </source>
</reference>
<proteinExistence type="predicted"/>
<dbReference type="InterPro" id="IPR016181">
    <property type="entry name" value="Acyl_CoA_acyltransferase"/>
</dbReference>
<dbReference type="Pfam" id="PF00583">
    <property type="entry name" value="Acetyltransf_1"/>
    <property type="match status" value="1"/>
</dbReference>
<evidence type="ECO:0000313" key="4">
    <source>
        <dbReference type="Proteomes" id="UP001174934"/>
    </source>
</evidence>
<feature type="compositionally biased region" description="Polar residues" evidence="1">
    <location>
        <begin position="1"/>
        <end position="12"/>
    </location>
</feature>
<feature type="region of interest" description="Disordered" evidence="1">
    <location>
        <begin position="441"/>
        <end position="469"/>
    </location>
</feature>
<dbReference type="Proteomes" id="UP001174934">
    <property type="component" value="Unassembled WGS sequence"/>
</dbReference>
<dbReference type="GO" id="GO:0016747">
    <property type="term" value="F:acyltransferase activity, transferring groups other than amino-acyl groups"/>
    <property type="evidence" value="ECO:0007669"/>
    <property type="project" value="InterPro"/>
</dbReference>
<protein>
    <recommendedName>
        <fullName evidence="2">N-acetyltransferase domain-containing protein</fullName>
    </recommendedName>
</protein>
<feature type="compositionally biased region" description="Gly residues" evidence="1">
    <location>
        <begin position="25"/>
        <end position="34"/>
    </location>
</feature>
<accession>A0AA39XB05</accession>
<feature type="domain" description="N-acetyltransferase" evidence="2">
    <location>
        <begin position="566"/>
        <end position="623"/>
    </location>
</feature>
<feature type="region of interest" description="Disordered" evidence="1">
    <location>
        <begin position="178"/>
        <end position="206"/>
    </location>
</feature>
<feature type="compositionally biased region" description="Polar residues" evidence="1">
    <location>
        <begin position="41"/>
        <end position="54"/>
    </location>
</feature>
<dbReference type="InterPro" id="IPR000182">
    <property type="entry name" value="GNAT_dom"/>
</dbReference>
<dbReference type="EMBL" id="JAULSR010000002">
    <property type="protein sequence ID" value="KAK0630609.1"/>
    <property type="molecule type" value="Genomic_DNA"/>
</dbReference>
<evidence type="ECO:0000256" key="1">
    <source>
        <dbReference type="SAM" id="MobiDB-lite"/>
    </source>
</evidence>
<comment type="caution">
    <text evidence="3">The sequence shown here is derived from an EMBL/GenBank/DDBJ whole genome shotgun (WGS) entry which is preliminary data.</text>
</comment>
<evidence type="ECO:0000313" key="3">
    <source>
        <dbReference type="EMBL" id="KAK0630609.1"/>
    </source>
</evidence>
<sequence length="740" mass="83274">MVAAESNCQEVMSSAEGWVEWNPPGGSGQRGGCRGSRRGGNASTSNQGNQEQNESTGMILASPIPSNTIPSKVLPVPGKPPHMWHKFQHCIPQNGAGFGHQESPTQMKPCNEWSTPKPPDNSEKQWTRIRNGPNTGANLTVWDIKRAEREAAAKRPAPTECSSTSLSRWTLQQLENRGHSQFDGPFGTNNKRPSKGSGINLLDKPQRRSSLINPTQADKPPFGQNQGYQIVTPKFPPLQQSFVAKSSHRPGMITYVPLSNPTTSEMRWIPRPNKNYAGSSKSLPSVSTIRDTESTTGMTTGTQGGSDIRNTIAPNHNLEPQGNSWIKYNWDDPKGQDNDNIFLEESFIATFVNAWLRTTSEDIEVSFTDTNDSHDCDIDTNTGELLPPMEYPKTMVDLSQVNPAWEWRRQNWTATLLLKNLESQEGSISGNRWDIRNVMAEKNESESAPKKIEWKEEKTESEEELEPVNTYTPQVPCYLRPAVNDDMEEVAGIYNWEVMNGLQAIDSEPLPVKDFEEIFETTRKLGMPFLVALSGSARRPHLQKGNVVYYSPYRQPKTDENNHSDGKKRGKVIGFAYLSVWAPGLAGGGSGASRATAKINLFVHPDQRRKKIGFSLMDKLLSTISRTFHLENAYDFVDPANCAMHKHSPEHERPYFRVYLNYNVKHRHVDDKATLKEDKSDDDELEWVKEILEKKFNFVEKVRFDSVYRSPKSREGPVFWLDSVLFEHTCCTESAFPLGN</sequence>